<evidence type="ECO:0000313" key="2">
    <source>
        <dbReference type="Proteomes" id="UP000029549"/>
    </source>
</evidence>
<keyword evidence="2" id="KW-1185">Reference proteome</keyword>
<gene>
    <name evidence="1" type="ORF">P608_17615</name>
</gene>
<protein>
    <submittedName>
        <fullName evidence="1">Uncharacterized protein</fullName>
    </submittedName>
</protein>
<reference evidence="1 2" key="1">
    <citation type="submission" date="2013-09" db="EMBL/GenBank/DDBJ databases">
        <title>High correlation between genotypes and phenotypes of environmental bacteria Comamonas testosteroni strains.</title>
        <authorList>
            <person name="Liu L."/>
            <person name="Zhu W."/>
            <person name="Xia X."/>
            <person name="Xu B."/>
            <person name="Luo M."/>
            <person name="Wang G."/>
        </authorList>
    </citation>
    <scope>NUCLEOTIDE SEQUENCE [LARGE SCALE GENOMIC DNA]</scope>
    <source>
        <strain evidence="1 2">DF2</strain>
    </source>
</reference>
<dbReference type="Proteomes" id="UP000029549">
    <property type="component" value="Unassembled WGS sequence"/>
</dbReference>
<accession>A0A0E3CF20</accession>
<dbReference type="EMBL" id="AWTP01000122">
    <property type="protein sequence ID" value="KGH08836.1"/>
    <property type="molecule type" value="Genomic_DNA"/>
</dbReference>
<dbReference type="AlphaFoldDB" id="A0A0E3CF20"/>
<sequence>MLRNGLLTKPKTFSDDFQTACNIRHEYSY</sequence>
<evidence type="ECO:0000313" key="1">
    <source>
        <dbReference type="EMBL" id="KGH08836.1"/>
    </source>
</evidence>
<proteinExistence type="predicted"/>
<comment type="caution">
    <text evidence="1">The sequence shown here is derived from an EMBL/GenBank/DDBJ whole genome shotgun (WGS) entry which is preliminary data.</text>
</comment>
<organism evidence="1 2">
    <name type="scientific">Comamonas thiooxydans</name>
    <dbReference type="NCBI Taxonomy" id="363952"/>
    <lineage>
        <taxon>Bacteria</taxon>
        <taxon>Pseudomonadati</taxon>
        <taxon>Pseudomonadota</taxon>
        <taxon>Betaproteobacteria</taxon>
        <taxon>Burkholderiales</taxon>
        <taxon>Comamonadaceae</taxon>
        <taxon>Comamonas</taxon>
    </lineage>
</organism>
<name>A0A0E3CF20_9BURK</name>